<accession>A0A1B1A2U6</accession>
<dbReference type="InterPro" id="IPR029060">
    <property type="entry name" value="PIN-like_dom_sf"/>
</dbReference>
<dbReference type="Pfam" id="PF13470">
    <property type="entry name" value="PIN_3"/>
    <property type="match status" value="1"/>
</dbReference>
<dbReference type="Proteomes" id="UP000013243">
    <property type="component" value="Chromosome"/>
</dbReference>
<name>A0A1B1A2U6_9RHOB</name>
<dbReference type="RefSeq" id="WP_046002336.1">
    <property type="nucleotide sequence ID" value="NZ_CP015230.1"/>
</dbReference>
<proteinExistence type="predicted"/>
<dbReference type="GeneID" id="28249959"/>
<evidence type="ECO:0000313" key="3">
    <source>
        <dbReference type="Proteomes" id="UP000013243"/>
    </source>
</evidence>
<dbReference type="EMBL" id="CP015230">
    <property type="protein sequence ID" value="ANP40892.1"/>
    <property type="molecule type" value="Genomic_DNA"/>
</dbReference>
<dbReference type="SUPFAM" id="SSF88723">
    <property type="entry name" value="PIN domain-like"/>
    <property type="match status" value="1"/>
</dbReference>
<feature type="domain" description="PIN" evidence="1">
    <location>
        <begin position="2"/>
        <end position="108"/>
    </location>
</feature>
<sequence length="180" mass="19349">MKLLLDTCVLYPTVMREMLLGAARAGHFVPLWSARILGEWERAAVKLGPTGAAQAKAEIALLNAGWPKAAVAANSGLEARLWLPDENDIHVLAAAIAGHADGIVTVNAKDFPRQTLAEEGLTRSAPDELLYDCWLNDPQGIEAVGQAVLAEANRLSGEVWQMRALLKKARLPRVAKALGQ</sequence>
<dbReference type="AlphaFoldDB" id="A0A1B1A2U6"/>
<evidence type="ECO:0000313" key="2">
    <source>
        <dbReference type="EMBL" id="ANP40892.1"/>
    </source>
</evidence>
<dbReference type="STRING" id="1265309.K529_008965"/>
<dbReference type="InterPro" id="IPR002716">
    <property type="entry name" value="PIN_dom"/>
</dbReference>
<evidence type="ECO:0000259" key="1">
    <source>
        <dbReference type="Pfam" id="PF13470"/>
    </source>
</evidence>
<reference evidence="2 3" key="1">
    <citation type="journal article" date="2016" name="ISME J.">
        <title>Global occurrence and heterogeneity of the Roseobacter-clade species Ruegeria mobilis.</title>
        <authorList>
            <person name="Sonnenschein E."/>
            <person name="Gram L."/>
        </authorList>
    </citation>
    <scope>NUCLEOTIDE SEQUENCE [LARGE SCALE GENOMIC DNA]</scope>
    <source>
        <strain evidence="2 3">F1926</strain>
    </source>
</reference>
<protein>
    <submittedName>
        <fullName evidence="2">PIN domain-containing protein</fullName>
    </submittedName>
</protein>
<dbReference type="OrthoDB" id="211933at2"/>
<organism evidence="2 3">
    <name type="scientific">Tritonibacter mobilis F1926</name>
    <dbReference type="NCBI Taxonomy" id="1265309"/>
    <lineage>
        <taxon>Bacteria</taxon>
        <taxon>Pseudomonadati</taxon>
        <taxon>Pseudomonadota</taxon>
        <taxon>Alphaproteobacteria</taxon>
        <taxon>Rhodobacterales</taxon>
        <taxon>Paracoccaceae</taxon>
        <taxon>Tritonibacter</taxon>
    </lineage>
</organism>
<gene>
    <name evidence="2" type="ORF">K529_008965</name>
</gene>
<dbReference type="KEGG" id="rmb:K529_008965"/>
<dbReference type="NCBIfam" id="NF046100">
    <property type="entry name" value="RSP_2648_fam_PIN"/>
    <property type="match status" value="1"/>
</dbReference>